<dbReference type="CDD" id="cd02801">
    <property type="entry name" value="DUS_like_FMN"/>
    <property type="match status" value="1"/>
</dbReference>
<dbReference type="SUPFAM" id="SSF51395">
    <property type="entry name" value="FMN-linked oxidoreductases"/>
    <property type="match status" value="1"/>
</dbReference>
<comment type="catalytic activity">
    <reaction evidence="11">
        <text>a 5,6-dihydrouridine in tRNA + NAD(+) = a uridine in tRNA + NADH + H(+)</text>
        <dbReference type="Rhea" id="RHEA:54452"/>
        <dbReference type="Rhea" id="RHEA-COMP:13339"/>
        <dbReference type="Rhea" id="RHEA-COMP:13887"/>
        <dbReference type="ChEBI" id="CHEBI:15378"/>
        <dbReference type="ChEBI" id="CHEBI:57540"/>
        <dbReference type="ChEBI" id="CHEBI:57945"/>
        <dbReference type="ChEBI" id="CHEBI:65315"/>
        <dbReference type="ChEBI" id="CHEBI:74443"/>
    </reaction>
</comment>
<accession>A0A6S6QUT8</accession>
<evidence type="ECO:0000256" key="7">
    <source>
        <dbReference type="ARBA" id="ARBA00022857"/>
    </source>
</evidence>
<keyword evidence="7" id="KW-0521">NADP</keyword>
<dbReference type="InterPro" id="IPR004652">
    <property type="entry name" value="DusB-like"/>
</dbReference>
<keyword evidence="6 12" id="KW-0819">tRNA processing</keyword>
<evidence type="ECO:0000313" key="16">
    <source>
        <dbReference type="EMBL" id="BCJ91022.1"/>
    </source>
</evidence>
<dbReference type="InterPro" id="IPR013785">
    <property type="entry name" value="Aldolase_TIM"/>
</dbReference>
<keyword evidence="17" id="KW-1185">Reference proteome</keyword>
<evidence type="ECO:0000256" key="1">
    <source>
        <dbReference type="ARBA" id="ARBA00001917"/>
    </source>
</evidence>
<dbReference type="Gene3D" id="1.10.1200.80">
    <property type="entry name" value="Putative flavin oxidoreducatase, domain 2"/>
    <property type="match status" value="1"/>
</dbReference>
<evidence type="ECO:0000256" key="11">
    <source>
        <dbReference type="ARBA" id="ARBA00048802"/>
    </source>
</evidence>
<evidence type="ECO:0000256" key="2">
    <source>
        <dbReference type="ARBA" id="ARBA00002790"/>
    </source>
</evidence>
<keyword evidence="8" id="KW-0694">RNA-binding</keyword>
<gene>
    <name evidence="16" type="primary">nifR</name>
    <name evidence="16" type="ORF">IZ6_17570</name>
</gene>
<evidence type="ECO:0000256" key="12">
    <source>
        <dbReference type="PIRNR" id="PIRNR006621"/>
    </source>
</evidence>
<evidence type="ECO:0000256" key="13">
    <source>
        <dbReference type="PIRSR" id="PIRSR006621-1"/>
    </source>
</evidence>
<proteinExistence type="inferred from homology"/>
<reference evidence="16 17" key="1">
    <citation type="submission" date="2020-08" db="EMBL/GenBank/DDBJ databases">
        <title>Genome sequence of Rhizobiales bacterium strain IZ6.</title>
        <authorList>
            <person name="Nakai R."/>
            <person name="Naganuma T."/>
        </authorList>
    </citation>
    <scope>NUCLEOTIDE SEQUENCE [LARGE SCALE GENOMIC DNA]</scope>
    <source>
        <strain evidence="16 17">IZ6</strain>
    </source>
</reference>
<comment type="function">
    <text evidence="2 12">Catalyzes the synthesis of 5,6-dihydrouridine (D), a modified base found in the D-loop of most tRNAs, via the reduction of the C5-C6 double bond in target uridines.</text>
</comment>
<feature type="domain" description="DUS-like FMN-binding" evidence="15">
    <location>
        <begin position="17"/>
        <end position="293"/>
    </location>
</feature>
<dbReference type="InterPro" id="IPR024036">
    <property type="entry name" value="tRNA-dHydroUridine_Synthase_C"/>
</dbReference>
<dbReference type="InterPro" id="IPR001269">
    <property type="entry name" value="DUS_fam"/>
</dbReference>
<comment type="similarity">
    <text evidence="12">Belongs to the dus family.</text>
</comment>
<feature type="binding site" evidence="14">
    <location>
        <position position="72"/>
    </location>
    <ligand>
        <name>FMN</name>
        <dbReference type="ChEBI" id="CHEBI:58210"/>
    </ligand>
</feature>
<dbReference type="KEGG" id="tso:IZ6_17570"/>
<evidence type="ECO:0000256" key="5">
    <source>
        <dbReference type="ARBA" id="ARBA00022643"/>
    </source>
</evidence>
<feature type="binding site" evidence="14">
    <location>
        <begin position="226"/>
        <end position="227"/>
    </location>
    <ligand>
        <name>FMN</name>
        <dbReference type="ChEBI" id="CHEBI:58210"/>
    </ligand>
</feature>
<dbReference type="InterPro" id="IPR035587">
    <property type="entry name" value="DUS-like_FMN-bd"/>
</dbReference>
<dbReference type="GO" id="GO:0050660">
    <property type="term" value="F:flavin adenine dinucleotide binding"/>
    <property type="evidence" value="ECO:0007669"/>
    <property type="project" value="InterPro"/>
</dbReference>
<keyword evidence="3" id="KW-0820">tRNA-binding</keyword>
<dbReference type="Pfam" id="PF01207">
    <property type="entry name" value="Dus"/>
    <property type="match status" value="1"/>
</dbReference>
<dbReference type="InterPro" id="IPR018517">
    <property type="entry name" value="tRNA_hU_synthase_CS"/>
</dbReference>
<evidence type="ECO:0000259" key="15">
    <source>
        <dbReference type="Pfam" id="PF01207"/>
    </source>
</evidence>
<evidence type="ECO:0000256" key="9">
    <source>
        <dbReference type="ARBA" id="ARBA00023002"/>
    </source>
</evidence>
<evidence type="ECO:0000313" key="17">
    <source>
        <dbReference type="Proteomes" id="UP000515317"/>
    </source>
</evidence>
<dbReference type="AlphaFoldDB" id="A0A6S6QUT8"/>
<evidence type="ECO:0000256" key="8">
    <source>
        <dbReference type="ARBA" id="ARBA00022884"/>
    </source>
</evidence>
<feature type="active site" description="Proton donor" evidence="13">
    <location>
        <position position="102"/>
    </location>
</feature>
<dbReference type="NCBIfam" id="TIGR00737">
    <property type="entry name" value="nifR3_yhdG"/>
    <property type="match status" value="1"/>
</dbReference>
<evidence type="ECO:0000256" key="6">
    <source>
        <dbReference type="ARBA" id="ARBA00022694"/>
    </source>
</evidence>
<keyword evidence="4 12" id="KW-0285">Flavoprotein</keyword>
<evidence type="ECO:0000256" key="4">
    <source>
        <dbReference type="ARBA" id="ARBA00022630"/>
    </source>
</evidence>
<protein>
    <recommendedName>
        <fullName evidence="12">tRNA-dihydrouridine synthase</fullName>
        <ecNumber evidence="12">1.3.1.-</ecNumber>
    </recommendedName>
</protein>
<dbReference type="Gene3D" id="3.20.20.70">
    <property type="entry name" value="Aldolase class I"/>
    <property type="match status" value="1"/>
</dbReference>
<feature type="binding site" evidence="14">
    <location>
        <position position="171"/>
    </location>
    <ligand>
        <name>FMN</name>
        <dbReference type="ChEBI" id="CHEBI:58210"/>
    </ligand>
</feature>
<organism evidence="16 17">
    <name type="scientific">Terrihabitans soli</name>
    <dbReference type="NCBI Taxonomy" id="708113"/>
    <lineage>
        <taxon>Bacteria</taxon>
        <taxon>Pseudomonadati</taxon>
        <taxon>Pseudomonadota</taxon>
        <taxon>Alphaproteobacteria</taxon>
        <taxon>Hyphomicrobiales</taxon>
        <taxon>Terrihabitans</taxon>
    </lineage>
</organism>
<keyword evidence="5 12" id="KW-0288">FMN</keyword>
<keyword evidence="9 12" id="KW-0560">Oxidoreductase</keyword>
<dbReference type="Proteomes" id="UP000515317">
    <property type="component" value="Chromosome"/>
</dbReference>
<evidence type="ECO:0000256" key="3">
    <source>
        <dbReference type="ARBA" id="ARBA00022555"/>
    </source>
</evidence>
<comment type="cofactor">
    <cofactor evidence="1 12 14">
        <name>FMN</name>
        <dbReference type="ChEBI" id="CHEBI:58210"/>
    </cofactor>
</comment>
<dbReference type="EC" id="1.3.1.-" evidence="12"/>
<evidence type="ECO:0000256" key="14">
    <source>
        <dbReference type="PIRSR" id="PIRSR006621-2"/>
    </source>
</evidence>
<dbReference type="PANTHER" id="PTHR45846">
    <property type="entry name" value="TRNA-DIHYDROURIDINE(47) SYNTHASE [NAD(P)(+)]-LIKE"/>
    <property type="match status" value="1"/>
</dbReference>
<keyword evidence="14" id="KW-0547">Nucleotide-binding</keyword>
<comment type="catalytic activity">
    <reaction evidence="10">
        <text>a 5,6-dihydrouridine in tRNA + NADP(+) = a uridine in tRNA + NADPH + H(+)</text>
        <dbReference type="Rhea" id="RHEA:23624"/>
        <dbReference type="Rhea" id="RHEA-COMP:13339"/>
        <dbReference type="Rhea" id="RHEA-COMP:13887"/>
        <dbReference type="ChEBI" id="CHEBI:15378"/>
        <dbReference type="ChEBI" id="CHEBI:57783"/>
        <dbReference type="ChEBI" id="CHEBI:58349"/>
        <dbReference type="ChEBI" id="CHEBI:65315"/>
        <dbReference type="ChEBI" id="CHEBI:74443"/>
    </reaction>
</comment>
<sequence length="334" mass="35470">MPALTIGPNSAPNPVVLAPMSGVTDIVFRRIAVRLGAGLAVSEMVACKELATGDQEARLRAEGEDMDIHVVQLAGREAKWMAEAAKVAEGSGADIIDINMGCPVKKVTGGHSGSALMKDLDHALTLIEATVGAVEVPVTLKMRLGWDDKSLVAPQLARRAESAGIKVVTVHGRTREQFFTGRADWAAIRPVKDAVTIPVIANGDLTTLDDAPLMLDASGADAVMVGRGAQGRPWFPGQIAHFLMTGERRAAPSLAEQHALAREHYDGLLTIYGRETGLRHARKHLGWYLDEAARSVGITADPLVKAAVLTASTPEDAQMKLAAAYDKLAWKIAA</sequence>
<feature type="binding site" evidence="14">
    <location>
        <position position="141"/>
    </location>
    <ligand>
        <name>FMN</name>
        <dbReference type="ChEBI" id="CHEBI:58210"/>
    </ligand>
</feature>
<dbReference type="GO" id="GO:0017150">
    <property type="term" value="F:tRNA dihydrouridine synthase activity"/>
    <property type="evidence" value="ECO:0007669"/>
    <property type="project" value="InterPro"/>
</dbReference>
<dbReference type="PIRSF" id="PIRSF006621">
    <property type="entry name" value="Dus"/>
    <property type="match status" value="1"/>
</dbReference>
<dbReference type="PANTHER" id="PTHR45846:SF1">
    <property type="entry name" value="TRNA-DIHYDROURIDINE(47) SYNTHASE [NAD(P)(+)]-LIKE"/>
    <property type="match status" value="1"/>
</dbReference>
<dbReference type="GO" id="GO:0000049">
    <property type="term" value="F:tRNA binding"/>
    <property type="evidence" value="ECO:0007669"/>
    <property type="project" value="UniProtKB-KW"/>
</dbReference>
<evidence type="ECO:0000256" key="10">
    <source>
        <dbReference type="ARBA" id="ARBA00048205"/>
    </source>
</evidence>
<name>A0A6S6QUT8_9HYPH</name>
<dbReference type="EMBL" id="AP023361">
    <property type="protein sequence ID" value="BCJ91022.1"/>
    <property type="molecule type" value="Genomic_DNA"/>
</dbReference>
<dbReference type="PROSITE" id="PS01136">
    <property type="entry name" value="UPF0034"/>
    <property type="match status" value="1"/>
</dbReference>